<accession>A0A1K2HLG0</accession>
<gene>
    <name evidence="1" type="ORF">SAMN02745887_02513</name>
</gene>
<dbReference type="EMBL" id="FPKR01000009">
    <property type="protein sequence ID" value="SFZ77599.1"/>
    <property type="molecule type" value="Genomic_DNA"/>
</dbReference>
<dbReference type="Proteomes" id="UP000186513">
    <property type="component" value="Unassembled WGS sequence"/>
</dbReference>
<reference evidence="1 2" key="1">
    <citation type="submission" date="2016-11" db="EMBL/GenBank/DDBJ databases">
        <authorList>
            <person name="Jaros S."/>
            <person name="Januszkiewicz K."/>
            <person name="Wedrychowicz H."/>
        </authorList>
    </citation>
    <scope>NUCLEOTIDE SEQUENCE [LARGE SCALE GENOMIC DNA]</scope>
    <source>
        <strain evidence="1 2">DSM 18899</strain>
    </source>
</reference>
<dbReference type="AlphaFoldDB" id="A0A1K2HLG0"/>
<sequence>MVVKAIETPLAQYANQFRIGHNQNEFVIECCQQYAGSQEAALVCRLVLTPTSAEQLRAVLDDSLQQHLRLISKQKSGGQ</sequence>
<protein>
    <submittedName>
        <fullName evidence="1">Uncharacterized protein</fullName>
    </submittedName>
</protein>
<dbReference type="Pfam" id="PF11950">
    <property type="entry name" value="DUF3467"/>
    <property type="match status" value="1"/>
</dbReference>
<dbReference type="STRING" id="1121279.SAMN02745887_02513"/>
<evidence type="ECO:0000313" key="2">
    <source>
        <dbReference type="Proteomes" id="UP000186513"/>
    </source>
</evidence>
<dbReference type="OrthoDB" id="9006509at2"/>
<evidence type="ECO:0000313" key="1">
    <source>
        <dbReference type="EMBL" id="SFZ77599.1"/>
    </source>
</evidence>
<keyword evidence="2" id="KW-1185">Reference proteome</keyword>
<dbReference type="InterPro" id="IPR021857">
    <property type="entry name" value="DUF3467"/>
</dbReference>
<proteinExistence type="predicted"/>
<name>A0A1K2HLG0_9NEIS</name>
<organism evidence="1 2">
    <name type="scientific">Chitinimonas taiwanensis DSM 18899</name>
    <dbReference type="NCBI Taxonomy" id="1121279"/>
    <lineage>
        <taxon>Bacteria</taxon>
        <taxon>Pseudomonadati</taxon>
        <taxon>Pseudomonadota</taxon>
        <taxon>Betaproteobacteria</taxon>
        <taxon>Neisseriales</taxon>
        <taxon>Chitinibacteraceae</taxon>
        <taxon>Chitinimonas</taxon>
    </lineage>
</organism>